<feature type="compositionally biased region" description="Low complexity" evidence="1">
    <location>
        <begin position="47"/>
        <end position="57"/>
    </location>
</feature>
<feature type="region of interest" description="Disordered" evidence="1">
    <location>
        <begin position="1"/>
        <end position="124"/>
    </location>
</feature>
<sequence length="332" mass="35876">MTARPPRFASSPLGSEEHTSSTPTTSSGPQLTTISSISGPSDGGHGHLTTTSSSSGGAIPGLQHTMGPIREEAEVDIGPDDADEPDNRYVAFGGEPVSQQAEPEAEQPAAAPRPTPAAPPRYVMPWEGTYGTEVTARFLREAATGGTRDLPQEIDNYNSRWVYGRDFDWEAPGDAWGVRIPNALEEAAGDASAGWDAFDEMFADERASDAAAQSEEPANAGALAQPSPQPENPRHRSRFDVYLEKHRREVDPDFDPLALPEREPEVIGIGLAFNRGDRPPRRYADDDEDFVERPPTPPPPKPQRPRPNSPATALSIIFGESFYAPMTGPGRR</sequence>
<dbReference type="Proteomes" id="UP000298663">
    <property type="component" value="Unassembled WGS sequence"/>
</dbReference>
<feature type="region of interest" description="Disordered" evidence="1">
    <location>
        <begin position="188"/>
        <end position="332"/>
    </location>
</feature>
<organism evidence="2 3">
    <name type="scientific">Steinernema carpocapsae</name>
    <name type="common">Entomopathogenic nematode</name>
    <dbReference type="NCBI Taxonomy" id="34508"/>
    <lineage>
        <taxon>Eukaryota</taxon>
        <taxon>Metazoa</taxon>
        <taxon>Ecdysozoa</taxon>
        <taxon>Nematoda</taxon>
        <taxon>Chromadorea</taxon>
        <taxon>Rhabditida</taxon>
        <taxon>Tylenchina</taxon>
        <taxon>Panagrolaimomorpha</taxon>
        <taxon>Strongyloidoidea</taxon>
        <taxon>Steinernematidae</taxon>
        <taxon>Steinernema</taxon>
    </lineage>
</organism>
<dbReference type="AlphaFoldDB" id="A0A4U5NWW4"/>
<gene>
    <name evidence="2" type="ORF">L596_012086</name>
</gene>
<protein>
    <submittedName>
        <fullName evidence="2">Uncharacterized protein</fullName>
    </submittedName>
</protein>
<feature type="compositionally biased region" description="Low complexity" evidence="1">
    <location>
        <begin position="99"/>
        <end position="110"/>
    </location>
</feature>
<evidence type="ECO:0000313" key="3">
    <source>
        <dbReference type="Proteomes" id="UP000298663"/>
    </source>
</evidence>
<keyword evidence="3" id="KW-1185">Reference proteome</keyword>
<feature type="compositionally biased region" description="Pro residues" evidence="1">
    <location>
        <begin position="294"/>
        <end position="308"/>
    </location>
</feature>
<name>A0A4U5NWW4_STECR</name>
<accession>A0A4U5NWW4</accession>
<evidence type="ECO:0000313" key="2">
    <source>
        <dbReference type="EMBL" id="TKR87734.1"/>
    </source>
</evidence>
<dbReference type="EMBL" id="AZBU02000003">
    <property type="protein sequence ID" value="TKR87734.1"/>
    <property type="molecule type" value="Genomic_DNA"/>
</dbReference>
<feature type="compositionally biased region" description="Acidic residues" evidence="1">
    <location>
        <begin position="73"/>
        <end position="84"/>
    </location>
</feature>
<feature type="compositionally biased region" description="Basic and acidic residues" evidence="1">
    <location>
        <begin position="232"/>
        <end position="251"/>
    </location>
</feature>
<comment type="caution">
    <text evidence="2">The sequence shown here is derived from an EMBL/GenBank/DDBJ whole genome shotgun (WGS) entry which is preliminary data.</text>
</comment>
<proteinExistence type="predicted"/>
<feature type="compositionally biased region" description="Basic and acidic residues" evidence="1">
    <location>
        <begin position="275"/>
        <end position="284"/>
    </location>
</feature>
<evidence type="ECO:0000256" key="1">
    <source>
        <dbReference type="SAM" id="MobiDB-lite"/>
    </source>
</evidence>
<reference evidence="2 3" key="1">
    <citation type="journal article" date="2015" name="Genome Biol.">
        <title>Comparative genomics of Steinernema reveals deeply conserved gene regulatory networks.</title>
        <authorList>
            <person name="Dillman A.R."/>
            <person name="Macchietto M."/>
            <person name="Porter C.F."/>
            <person name="Rogers A."/>
            <person name="Williams B."/>
            <person name="Antoshechkin I."/>
            <person name="Lee M.M."/>
            <person name="Goodwin Z."/>
            <person name="Lu X."/>
            <person name="Lewis E.E."/>
            <person name="Goodrich-Blair H."/>
            <person name="Stock S.P."/>
            <person name="Adams B.J."/>
            <person name="Sternberg P.W."/>
            <person name="Mortazavi A."/>
        </authorList>
    </citation>
    <scope>NUCLEOTIDE SEQUENCE [LARGE SCALE GENOMIC DNA]</scope>
    <source>
        <strain evidence="2 3">ALL</strain>
    </source>
</reference>
<reference evidence="2 3" key="2">
    <citation type="journal article" date="2019" name="G3 (Bethesda)">
        <title>Hybrid Assembly of the Genome of the Entomopathogenic Nematode Steinernema carpocapsae Identifies the X-Chromosome.</title>
        <authorList>
            <person name="Serra L."/>
            <person name="Macchietto M."/>
            <person name="Macias-Munoz A."/>
            <person name="McGill C.J."/>
            <person name="Rodriguez I.M."/>
            <person name="Rodriguez B."/>
            <person name="Murad R."/>
            <person name="Mortazavi A."/>
        </authorList>
    </citation>
    <scope>NUCLEOTIDE SEQUENCE [LARGE SCALE GENOMIC DNA]</scope>
    <source>
        <strain evidence="2 3">ALL</strain>
    </source>
</reference>
<feature type="compositionally biased region" description="Polar residues" evidence="1">
    <location>
        <begin position="28"/>
        <end position="39"/>
    </location>
</feature>